<dbReference type="SUPFAM" id="SSF103473">
    <property type="entry name" value="MFS general substrate transporter"/>
    <property type="match status" value="1"/>
</dbReference>
<feature type="transmembrane region" description="Helical" evidence="6">
    <location>
        <begin position="45"/>
        <end position="69"/>
    </location>
</feature>
<dbReference type="RefSeq" id="WP_000059523.1">
    <property type="nucleotide sequence ID" value="NZ_AP026968.1"/>
</dbReference>
<evidence type="ECO:0000256" key="4">
    <source>
        <dbReference type="ARBA" id="ARBA00022989"/>
    </source>
</evidence>
<dbReference type="EMBL" id="AP026968">
    <property type="protein sequence ID" value="BDT63821.1"/>
    <property type="molecule type" value="Genomic_DNA"/>
</dbReference>
<feature type="transmembrane region" description="Helical" evidence="6">
    <location>
        <begin position="149"/>
        <end position="167"/>
    </location>
</feature>
<evidence type="ECO:0000256" key="1">
    <source>
        <dbReference type="ARBA" id="ARBA00004651"/>
    </source>
</evidence>
<dbReference type="InterPro" id="IPR011701">
    <property type="entry name" value="MFS"/>
</dbReference>
<dbReference type="PANTHER" id="PTHR23513:SF6">
    <property type="entry name" value="MAJOR FACILITATOR SUPERFAMILY ASSOCIATED DOMAIN-CONTAINING PROTEIN"/>
    <property type="match status" value="1"/>
</dbReference>
<dbReference type="PANTHER" id="PTHR23513">
    <property type="entry name" value="INTEGRAL MEMBRANE EFFLUX PROTEIN-RELATED"/>
    <property type="match status" value="1"/>
</dbReference>
<evidence type="ECO:0000313" key="7">
    <source>
        <dbReference type="EMBL" id="BDT63821.1"/>
    </source>
</evidence>
<gene>
    <name evidence="7" type="ORF">SP4011_02380</name>
</gene>
<keyword evidence="3 6" id="KW-0812">Transmembrane</keyword>
<keyword evidence="8" id="KW-1185">Reference proteome</keyword>
<feature type="transmembrane region" description="Helical" evidence="6">
    <location>
        <begin position="262"/>
        <end position="281"/>
    </location>
</feature>
<keyword evidence="5 6" id="KW-0472">Membrane</keyword>
<proteinExistence type="predicted"/>
<feature type="transmembrane region" description="Helical" evidence="6">
    <location>
        <begin position="351"/>
        <end position="370"/>
    </location>
</feature>
<evidence type="ECO:0000256" key="3">
    <source>
        <dbReference type="ARBA" id="ARBA00022692"/>
    </source>
</evidence>
<dbReference type="CDD" id="cd06173">
    <property type="entry name" value="MFS_MefA_like"/>
    <property type="match status" value="1"/>
</dbReference>
<dbReference type="Proteomes" id="UP001378546">
    <property type="component" value="Chromosome"/>
</dbReference>
<evidence type="ECO:0000256" key="6">
    <source>
        <dbReference type="SAM" id="Phobius"/>
    </source>
</evidence>
<keyword evidence="2" id="KW-1003">Cell membrane</keyword>
<feature type="transmembrane region" description="Helical" evidence="6">
    <location>
        <begin position="315"/>
        <end position="339"/>
    </location>
</feature>
<evidence type="ECO:0000256" key="5">
    <source>
        <dbReference type="ARBA" id="ARBA00023136"/>
    </source>
</evidence>
<feature type="transmembrane region" description="Helical" evidence="6">
    <location>
        <begin position="173"/>
        <end position="194"/>
    </location>
</feature>
<evidence type="ECO:0000313" key="8">
    <source>
        <dbReference type="Proteomes" id="UP001378546"/>
    </source>
</evidence>
<accession>A0ABM8CEG5</accession>
<dbReference type="Pfam" id="PF07690">
    <property type="entry name" value="MFS_1"/>
    <property type="match status" value="1"/>
</dbReference>
<dbReference type="Gene3D" id="1.20.1250.20">
    <property type="entry name" value="MFS general substrate transporter like domains"/>
    <property type="match status" value="2"/>
</dbReference>
<comment type="subcellular location">
    <subcellularLocation>
        <location evidence="1">Cell membrane</location>
        <topology evidence="1">Multi-pass membrane protein</topology>
    </subcellularLocation>
</comment>
<name>A0ABM8CEG5_9STRE</name>
<reference evidence="7 8" key="1">
    <citation type="submission" date="2022-11" db="EMBL/GenBank/DDBJ databases">
        <title>Complete genome sequence of alpha-hemolytic streptococci isolated from Japan.</title>
        <authorList>
            <person name="Morita M."/>
            <person name="Chang B."/>
            <person name="Akeda Y."/>
        </authorList>
    </citation>
    <scope>NUCLEOTIDE SEQUENCE [LARGE SCALE GENOMIC DNA]</scope>
    <source>
        <strain evidence="7 8">SP4011</strain>
    </source>
</reference>
<feature type="transmembrane region" description="Helical" evidence="6">
    <location>
        <begin position="12"/>
        <end position="33"/>
    </location>
</feature>
<feature type="transmembrane region" description="Helical" evidence="6">
    <location>
        <begin position="293"/>
        <end position="309"/>
    </location>
</feature>
<evidence type="ECO:0000256" key="2">
    <source>
        <dbReference type="ARBA" id="ARBA00022475"/>
    </source>
</evidence>
<dbReference type="InterPro" id="IPR036259">
    <property type="entry name" value="MFS_trans_sf"/>
</dbReference>
<evidence type="ECO:0008006" key="9">
    <source>
        <dbReference type="Google" id="ProtNLM"/>
    </source>
</evidence>
<keyword evidence="4 6" id="KW-1133">Transmembrane helix</keyword>
<feature type="transmembrane region" description="Helical" evidence="6">
    <location>
        <begin position="376"/>
        <end position="396"/>
    </location>
</feature>
<feature type="transmembrane region" description="Helical" evidence="6">
    <location>
        <begin position="89"/>
        <end position="116"/>
    </location>
</feature>
<organism evidence="7 8">
    <name type="scientific">Streptococcus parapneumoniae</name>
    <dbReference type="NCBI Taxonomy" id="2993430"/>
    <lineage>
        <taxon>Bacteria</taxon>
        <taxon>Bacillati</taxon>
        <taxon>Bacillota</taxon>
        <taxon>Bacilli</taxon>
        <taxon>Lactobacillales</taxon>
        <taxon>Streptococcaceae</taxon>
        <taxon>Streptococcus</taxon>
        <taxon>Streptococcus thalassemiae group</taxon>
    </lineage>
</organism>
<sequence>MSLSWSNYKKNFLIILCSTSFISFGNGMFNIIVGKLLYDRTGSSAAFGLTFIIEALIGILLQVFAGTAIDKLNPKWIMNLFGFIKGFSTLLTSLLIIFTEFSPIVLLGILVIIINFGKPFERTGSFVVVTEVAPNHSELMKLNGYNASLLQAGQILGAFVIGLLLSLAKAEYYLILVSICYIASATSLLFLDIISSLSKNILHIFSIKENFKSWKKFIGTVSVNKKLVSLIILNGGDYNFSNFFTLSIVPATYMFFNNDNKMLSYIDVAYALGAILSGLFISKISRKIQLRHINILGMIITGLMFLSQAEFHNKIFFLFTCLILGFSNASSYTTFLTLIQKNTESDNKGKIAALRNFSFSLTSLFFIPIITYFQDISIYLGYISSAITAFLFALIYKLTIKKGE</sequence>
<protein>
    <recommendedName>
        <fullName evidence="9">MFS transporter</fullName>
    </recommendedName>
</protein>